<feature type="binding site" evidence="9">
    <location>
        <position position="274"/>
    </location>
    <ligand>
        <name>substrate</name>
    </ligand>
</feature>
<feature type="binding site" evidence="9">
    <location>
        <position position="113"/>
    </location>
    <ligand>
        <name>Mg(2+)</name>
        <dbReference type="ChEBI" id="CHEBI:18420"/>
        <label>1</label>
    </ligand>
</feature>
<feature type="binding site" evidence="9">
    <location>
        <position position="208"/>
    </location>
    <ligand>
        <name>substrate</name>
    </ligand>
</feature>
<evidence type="ECO:0000256" key="3">
    <source>
        <dbReference type="ARBA" id="ARBA00022490"/>
    </source>
</evidence>
<comment type="similarity">
    <text evidence="2 9 10">Belongs to the FBPase class 1 family.</text>
</comment>
<comment type="subcellular location">
    <subcellularLocation>
        <location evidence="9">Cytoplasm</location>
    </subcellularLocation>
</comment>
<dbReference type="HAMAP" id="MF_01855">
    <property type="entry name" value="FBPase_class1"/>
    <property type="match status" value="1"/>
</dbReference>
<feature type="binding site" evidence="9">
    <location>
        <begin position="116"/>
        <end position="119"/>
    </location>
    <ligand>
        <name>substrate</name>
    </ligand>
</feature>
<evidence type="ECO:0000313" key="14">
    <source>
        <dbReference type="Proteomes" id="UP000613768"/>
    </source>
</evidence>
<feature type="binding site" evidence="9">
    <location>
        <position position="115"/>
    </location>
    <ligand>
        <name>Mg(2+)</name>
        <dbReference type="ChEBI" id="CHEBI:18420"/>
        <label>1</label>
    </ligand>
</feature>
<dbReference type="Pfam" id="PF00316">
    <property type="entry name" value="FBPase"/>
    <property type="match status" value="1"/>
</dbReference>
<evidence type="ECO:0000256" key="6">
    <source>
        <dbReference type="ARBA" id="ARBA00022842"/>
    </source>
</evidence>
<keyword evidence="14" id="KW-1185">Reference proteome</keyword>
<evidence type="ECO:0000256" key="2">
    <source>
        <dbReference type="ARBA" id="ARBA00010941"/>
    </source>
</evidence>
<evidence type="ECO:0000256" key="5">
    <source>
        <dbReference type="ARBA" id="ARBA00022801"/>
    </source>
</evidence>
<comment type="cofactor">
    <cofactor evidence="9">
        <name>Mg(2+)</name>
        <dbReference type="ChEBI" id="CHEBI:18420"/>
    </cofactor>
    <text evidence="9">Binds 2 magnesium ions per subunit.</text>
</comment>
<comment type="subunit">
    <text evidence="9">Homotetramer.</text>
</comment>
<feature type="domain" description="Fructose-1-6-bisphosphatase class 1 C-terminal" evidence="12">
    <location>
        <begin position="198"/>
        <end position="331"/>
    </location>
</feature>
<feature type="binding site" evidence="9">
    <location>
        <position position="113"/>
    </location>
    <ligand>
        <name>Mg(2+)</name>
        <dbReference type="ChEBI" id="CHEBI:18420"/>
        <label>2</label>
    </ligand>
</feature>
<comment type="caution">
    <text evidence="9">Lacks conserved residue(s) required for the propagation of feature annotation.</text>
</comment>
<comment type="catalytic activity">
    <reaction evidence="1 9">
        <text>beta-D-fructose 1,6-bisphosphate + H2O = beta-D-fructose 6-phosphate + phosphate</text>
        <dbReference type="Rhea" id="RHEA:11064"/>
        <dbReference type="ChEBI" id="CHEBI:15377"/>
        <dbReference type="ChEBI" id="CHEBI:32966"/>
        <dbReference type="ChEBI" id="CHEBI:43474"/>
        <dbReference type="ChEBI" id="CHEBI:57634"/>
        <dbReference type="EC" id="3.1.3.11"/>
    </reaction>
</comment>
<dbReference type="FunFam" id="3.40.190.80:FF:000011">
    <property type="entry name" value="Fructose-1,6-bisphosphatase class 1"/>
    <property type="match status" value="1"/>
</dbReference>
<dbReference type="GO" id="GO:0006002">
    <property type="term" value="P:fructose 6-phosphate metabolic process"/>
    <property type="evidence" value="ECO:0007669"/>
    <property type="project" value="TreeGrafter"/>
</dbReference>
<dbReference type="InterPro" id="IPR044015">
    <property type="entry name" value="FBPase_C_dom"/>
</dbReference>
<dbReference type="PANTHER" id="PTHR11556">
    <property type="entry name" value="FRUCTOSE-1,6-BISPHOSPHATASE-RELATED"/>
    <property type="match status" value="1"/>
</dbReference>
<dbReference type="EMBL" id="JACYTR010000021">
    <property type="protein sequence ID" value="MBD8526348.1"/>
    <property type="molecule type" value="Genomic_DNA"/>
</dbReference>
<dbReference type="SUPFAM" id="SSF56655">
    <property type="entry name" value="Carbohydrate phosphatase"/>
    <property type="match status" value="1"/>
</dbReference>
<name>A0AAW3ZK51_9GAMM</name>
<keyword evidence="4 9" id="KW-0479">Metal-binding</keyword>
<dbReference type="NCBIfam" id="NF006778">
    <property type="entry name" value="PRK09293.1-1"/>
    <property type="match status" value="1"/>
</dbReference>
<accession>A0AAW3ZK51</accession>
<proteinExistence type="inferred from homology"/>
<gene>
    <name evidence="9" type="primary">fbp</name>
    <name evidence="13" type="ORF">IFO71_11430</name>
</gene>
<dbReference type="FunFam" id="3.30.540.10:FF:000006">
    <property type="entry name" value="Fructose-1,6-bisphosphatase class 1"/>
    <property type="match status" value="1"/>
</dbReference>
<dbReference type="GO" id="GO:0030388">
    <property type="term" value="P:fructose 1,6-bisphosphate metabolic process"/>
    <property type="evidence" value="ECO:0007669"/>
    <property type="project" value="TreeGrafter"/>
</dbReference>
<dbReference type="GO" id="GO:0042132">
    <property type="term" value="F:fructose 1,6-bisphosphate 1-phosphatase activity"/>
    <property type="evidence" value="ECO:0007669"/>
    <property type="project" value="UniProtKB-UniRule"/>
</dbReference>
<evidence type="ECO:0000259" key="12">
    <source>
        <dbReference type="Pfam" id="PF18913"/>
    </source>
</evidence>
<dbReference type="InterPro" id="IPR033391">
    <property type="entry name" value="FBPase_N"/>
</dbReference>
<dbReference type="InterPro" id="IPR028343">
    <property type="entry name" value="FBPtase"/>
</dbReference>
<dbReference type="Gene3D" id="3.40.190.80">
    <property type="match status" value="1"/>
</dbReference>
<dbReference type="Proteomes" id="UP000613768">
    <property type="component" value="Unassembled WGS sequence"/>
</dbReference>
<protein>
    <recommendedName>
        <fullName evidence="9">Fructose-1,6-bisphosphatase class 1</fullName>
        <shortName evidence="9">FBPase class 1</shortName>
        <ecNumber evidence="9">3.1.3.11</ecNumber>
    </recommendedName>
    <alternativeName>
        <fullName evidence="9">D-fructose-1,6-bisphosphate 1-phosphohydrolase class 1</fullName>
    </alternativeName>
</protein>
<evidence type="ECO:0000259" key="11">
    <source>
        <dbReference type="Pfam" id="PF00316"/>
    </source>
</evidence>
<dbReference type="PIRSF" id="PIRSF500210">
    <property type="entry name" value="FBPtase"/>
    <property type="match status" value="1"/>
</dbReference>
<feature type="binding site" evidence="9">
    <location>
        <position position="280"/>
    </location>
    <ligand>
        <name>Mg(2+)</name>
        <dbReference type="ChEBI" id="CHEBI:18420"/>
        <label>2</label>
    </ligand>
</feature>
<dbReference type="NCBIfam" id="NF006780">
    <property type="entry name" value="PRK09293.1-4"/>
    <property type="match status" value="1"/>
</dbReference>
<dbReference type="PIRSF" id="PIRSF000904">
    <property type="entry name" value="FBPtase_SBPase"/>
    <property type="match status" value="1"/>
</dbReference>
<feature type="binding site" evidence="9">
    <location>
        <position position="91"/>
    </location>
    <ligand>
        <name>Mg(2+)</name>
        <dbReference type="ChEBI" id="CHEBI:18420"/>
        <label>1</label>
    </ligand>
</feature>
<dbReference type="GO" id="GO:0006094">
    <property type="term" value="P:gluconeogenesis"/>
    <property type="evidence" value="ECO:0007669"/>
    <property type="project" value="UniProtKB-UniRule"/>
</dbReference>
<evidence type="ECO:0000313" key="13">
    <source>
        <dbReference type="EMBL" id="MBD8526348.1"/>
    </source>
</evidence>
<dbReference type="InterPro" id="IPR000146">
    <property type="entry name" value="FBPase_class-1"/>
</dbReference>
<evidence type="ECO:0000256" key="1">
    <source>
        <dbReference type="ARBA" id="ARBA00001273"/>
    </source>
</evidence>
<dbReference type="GO" id="GO:0006000">
    <property type="term" value="P:fructose metabolic process"/>
    <property type="evidence" value="ECO:0007669"/>
    <property type="project" value="TreeGrafter"/>
</dbReference>
<evidence type="ECO:0000256" key="8">
    <source>
        <dbReference type="ARBA" id="ARBA00024331"/>
    </source>
</evidence>
<comment type="caution">
    <text evidence="13">The sequence shown here is derived from an EMBL/GenBank/DDBJ whole genome shotgun (WGS) entry which is preliminary data.</text>
</comment>
<feature type="binding site" evidence="9">
    <location>
        <position position="116"/>
    </location>
    <ligand>
        <name>Mg(2+)</name>
        <dbReference type="ChEBI" id="CHEBI:18420"/>
        <label>2</label>
    </ligand>
</feature>
<sequence>MKAVALTRFLIEAQRERGQLAPDLRLLIEIVARACKSISHAIGKGELGGVLGSAGSTNVQGEAQKKLDVLSNEIFLDANEWGGHLAALASEEMDDPHLIPHRYPKGNYLLVFDPLDGSSNIDVNVSVGTIFSVLRCPEGITEPNAEHFLQPGVKQVAAGYTVYGPSTLLILTLGDGVHQFTLDRELGSFVLTKRNLRIAEDTSEFAINMSNQRHWEPPVQRYIDELVAGKTGPRERDFNMRWVASMVADVHRIMTRGGIFMYPLDAKTRDKGGKLRLMYEANPMAMLVEQAGGAASTGRQRILDLAPAALHQRVPVILGSRNEVERVVSYHRSYDQQS</sequence>
<organism evidence="13 14">
    <name type="scientific">Pseudomarimonas arenosa</name>
    <dbReference type="NCBI Taxonomy" id="2774145"/>
    <lineage>
        <taxon>Bacteria</taxon>
        <taxon>Pseudomonadati</taxon>
        <taxon>Pseudomonadota</taxon>
        <taxon>Gammaproteobacteria</taxon>
        <taxon>Lysobacterales</taxon>
        <taxon>Lysobacteraceae</taxon>
        <taxon>Pseudomarimonas</taxon>
    </lineage>
</organism>
<dbReference type="GO" id="GO:0005829">
    <property type="term" value="C:cytosol"/>
    <property type="evidence" value="ECO:0007669"/>
    <property type="project" value="TreeGrafter"/>
</dbReference>
<comment type="pathway">
    <text evidence="8">Carbohydrate biosynthesis.</text>
</comment>
<dbReference type="CDD" id="cd00354">
    <property type="entry name" value="FBPase"/>
    <property type="match status" value="1"/>
</dbReference>
<dbReference type="GO" id="GO:0005986">
    <property type="term" value="P:sucrose biosynthetic process"/>
    <property type="evidence" value="ECO:0007669"/>
    <property type="project" value="TreeGrafter"/>
</dbReference>
<dbReference type="AlphaFoldDB" id="A0AAW3ZK51"/>
<dbReference type="Gene3D" id="3.30.540.10">
    <property type="entry name" value="Fructose-1,6-Bisphosphatase, subunit A, domain 1"/>
    <property type="match status" value="1"/>
</dbReference>
<dbReference type="GO" id="GO:0000287">
    <property type="term" value="F:magnesium ion binding"/>
    <property type="evidence" value="ECO:0007669"/>
    <property type="project" value="UniProtKB-UniRule"/>
</dbReference>
<keyword evidence="6 9" id="KW-0460">Magnesium</keyword>
<keyword evidence="7 9" id="KW-0119">Carbohydrate metabolism</keyword>
<keyword evidence="3 9" id="KW-0963">Cytoplasm</keyword>
<evidence type="ECO:0000256" key="4">
    <source>
        <dbReference type="ARBA" id="ARBA00022723"/>
    </source>
</evidence>
<dbReference type="EC" id="3.1.3.11" evidence="9"/>
<dbReference type="NCBIfam" id="NF006779">
    <property type="entry name" value="PRK09293.1-3"/>
    <property type="match status" value="1"/>
</dbReference>
<dbReference type="PRINTS" id="PR00115">
    <property type="entry name" value="F16BPHPHTASE"/>
</dbReference>
<feature type="domain" description="Fructose-1-6-bisphosphatase class I N-terminal" evidence="11">
    <location>
        <begin position="5"/>
        <end position="193"/>
    </location>
</feature>
<reference evidence="13 14" key="1">
    <citation type="submission" date="2020-09" db="EMBL/GenBank/DDBJ databases">
        <title>Pseudoxanthomonas sp. CAU 1598 isolated from sand of Yaerae Beach.</title>
        <authorList>
            <person name="Kim W."/>
        </authorList>
    </citation>
    <scope>NUCLEOTIDE SEQUENCE [LARGE SCALE GENOMIC DNA]</scope>
    <source>
        <strain evidence="13 14">CAU 1598</strain>
    </source>
</reference>
<keyword evidence="5 9" id="KW-0378">Hydrolase</keyword>
<evidence type="ECO:0000256" key="7">
    <source>
        <dbReference type="ARBA" id="ARBA00023277"/>
    </source>
</evidence>
<dbReference type="PANTHER" id="PTHR11556:SF35">
    <property type="entry name" value="SEDOHEPTULOSE-1,7-BISPHOSPHATASE, CHLOROPLASTIC"/>
    <property type="match status" value="1"/>
</dbReference>
<evidence type="ECO:0000256" key="9">
    <source>
        <dbReference type="HAMAP-Rule" id="MF_01855"/>
    </source>
</evidence>
<evidence type="ECO:0000256" key="10">
    <source>
        <dbReference type="RuleBase" id="RU000508"/>
    </source>
</evidence>
<dbReference type="RefSeq" id="WP_192029770.1">
    <property type="nucleotide sequence ID" value="NZ_JACYTR010000021.1"/>
</dbReference>
<dbReference type="Pfam" id="PF18913">
    <property type="entry name" value="FBPase_C"/>
    <property type="match status" value="1"/>
</dbReference>